<organism evidence="7 8">
    <name type="scientific">Trichinella pseudospiralis</name>
    <name type="common">Parasitic roundworm</name>
    <dbReference type="NCBI Taxonomy" id="6337"/>
    <lineage>
        <taxon>Eukaryota</taxon>
        <taxon>Metazoa</taxon>
        <taxon>Ecdysozoa</taxon>
        <taxon>Nematoda</taxon>
        <taxon>Enoplea</taxon>
        <taxon>Dorylaimia</taxon>
        <taxon>Trichinellida</taxon>
        <taxon>Trichinellidae</taxon>
        <taxon>Trichinella</taxon>
    </lineage>
</organism>
<feature type="transmembrane region" description="Helical" evidence="5">
    <location>
        <begin position="225"/>
        <end position="252"/>
    </location>
</feature>
<feature type="transmembrane region" description="Helical" evidence="5">
    <location>
        <begin position="279"/>
        <end position="300"/>
    </location>
</feature>
<evidence type="ECO:0000256" key="4">
    <source>
        <dbReference type="ARBA" id="ARBA00023136"/>
    </source>
</evidence>
<comment type="subcellular location">
    <subcellularLocation>
        <location evidence="1">Membrane</location>
    </subcellularLocation>
</comment>
<evidence type="ECO:0000313" key="8">
    <source>
        <dbReference type="Proteomes" id="UP000054632"/>
    </source>
</evidence>
<comment type="caution">
    <text evidence="7">The sequence shown here is derived from an EMBL/GenBank/DDBJ whole genome shotgun (WGS) entry which is preliminary data.</text>
</comment>
<evidence type="ECO:0000256" key="1">
    <source>
        <dbReference type="ARBA" id="ARBA00004370"/>
    </source>
</evidence>
<feature type="transmembrane region" description="Helical" evidence="5">
    <location>
        <begin position="91"/>
        <end position="113"/>
    </location>
</feature>
<dbReference type="Gene3D" id="1.20.1070.10">
    <property type="entry name" value="Rhodopsin 7-helix transmembrane proteins"/>
    <property type="match status" value="1"/>
</dbReference>
<evidence type="ECO:0000256" key="2">
    <source>
        <dbReference type="ARBA" id="ARBA00022692"/>
    </source>
</evidence>
<dbReference type="Proteomes" id="UP000054632">
    <property type="component" value="Unassembled WGS sequence"/>
</dbReference>
<feature type="transmembrane region" description="Helical" evidence="5">
    <location>
        <begin position="181"/>
        <end position="199"/>
    </location>
</feature>
<protein>
    <recommendedName>
        <fullName evidence="6">G-protein coupled receptors family 1 profile domain-containing protein</fullName>
    </recommendedName>
</protein>
<dbReference type="SUPFAM" id="SSF81321">
    <property type="entry name" value="Family A G protein-coupled receptor-like"/>
    <property type="match status" value="1"/>
</dbReference>
<keyword evidence="4 5" id="KW-0472">Membrane</keyword>
<sequence>MNLCKCSQLFNSGYFHVQAKLPSNCSIVDQKKEPDEFGNGKFEAHLFNSSREELLLYYEKTNTQFFFSGLVIMFLNALLLFLILKLRRRKKYFIIILSACISLLLHGAGYLTASLQRYLMFHLSWLLTETWKCSFWPHLLLFDLGDKGSCLFFFILTLDRFLTVIFSHYCKSFTAKSCSKLIISLYVMLILQYIPLVAWRCLGEDRRTIILGFCYQMQYFSADYYFYHCMIMAIIATLNLLLYIVCILLMLIKRSIAVKITSTFFDIQQRRENVVLKRLFQMMLCTLLIHAVPLILLFVSSMHFVSILEPAHYFWVLQPIALSTHLFITCMINDEFHALFKSKLSNMLKNFKFLLFKQNAVSIAVVNRNNK</sequence>
<keyword evidence="2 5" id="KW-0812">Transmembrane</keyword>
<name>A0A0V1EYS1_TRIPS</name>
<accession>A0A0V1EYS1</accession>
<feature type="transmembrane region" description="Helical" evidence="5">
    <location>
        <begin position="65"/>
        <end position="84"/>
    </location>
</feature>
<keyword evidence="3 5" id="KW-1133">Transmembrane helix</keyword>
<feature type="domain" description="G-protein coupled receptors family 1 profile" evidence="6">
    <location>
        <begin position="75"/>
        <end position="299"/>
    </location>
</feature>
<evidence type="ECO:0000259" key="6">
    <source>
        <dbReference type="PROSITE" id="PS50262"/>
    </source>
</evidence>
<evidence type="ECO:0000256" key="3">
    <source>
        <dbReference type="ARBA" id="ARBA00022989"/>
    </source>
</evidence>
<dbReference type="AlphaFoldDB" id="A0A0V1EYS1"/>
<proteinExistence type="predicted"/>
<evidence type="ECO:0000313" key="7">
    <source>
        <dbReference type="EMBL" id="KRY78801.1"/>
    </source>
</evidence>
<dbReference type="InterPro" id="IPR017452">
    <property type="entry name" value="GPCR_Rhodpsn_7TM"/>
</dbReference>
<feature type="transmembrane region" description="Helical" evidence="5">
    <location>
        <begin position="151"/>
        <end position="169"/>
    </location>
</feature>
<dbReference type="GO" id="GO:0016020">
    <property type="term" value="C:membrane"/>
    <property type="evidence" value="ECO:0007669"/>
    <property type="project" value="UniProtKB-SubCell"/>
</dbReference>
<reference evidence="7 8" key="1">
    <citation type="submission" date="2015-01" db="EMBL/GenBank/DDBJ databases">
        <title>Evolution of Trichinella species and genotypes.</title>
        <authorList>
            <person name="Korhonen P.K."/>
            <person name="Edoardo P."/>
            <person name="Giuseppe L.R."/>
            <person name="Gasser R.B."/>
        </authorList>
    </citation>
    <scope>NUCLEOTIDE SEQUENCE [LARGE SCALE GENOMIC DNA]</scope>
    <source>
        <strain evidence="7">ISS13</strain>
    </source>
</reference>
<dbReference type="PROSITE" id="PS50262">
    <property type="entry name" value="G_PROTEIN_RECEP_F1_2"/>
    <property type="match status" value="1"/>
</dbReference>
<dbReference type="EMBL" id="JYDR01000003">
    <property type="protein sequence ID" value="KRY78801.1"/>
    <property type="molecule type" value="Genomic_DNA"/>
</dbReference>
<evidence type="ECO:0000256" key="5">
    <source>
        <dbReference type="SAM" id="Phobius"/>
    </source>
</evidence>
<gene>
    <name evidence="7" type="ORF">T4A_12535</name>
</gene>
<feature type="transmembrane region" description="Helical" evidence="5">
    <location>
        <begin position="312"/>
        <end position="333"/>
    </location>
</feature>